<dbReference type="OrthoDB" id="27092at2"/>
<feature type="domain" description="HTH luxR-type" evidence="4">
    <location>
        <begin position="78"/>
        <end position="143"/>
    </location>
</feature>
<dbReference type="Proteomes" id="UP000433071">
    <property type="component" value="Unassembled WGS sequence"/>
</dbReference>
<dbReference type="InterPro" id="IPR016032">
    <property type="entry name" value="Sig_transdc_resp-reg_C-effctor"/>
</dbReference>
<reference evidence="5 6" key="1">
    <citation type="submission" date="2019-11" db="EMBL/GenBank/DDBJ databases">
        <title>Agromyces kandeliae sp. nov., isolated from mangrove soil.</title>
        <authorList>
            <person name="Wang R."/>
        </authorList>
    </citation>
    <scope>NUCLEOTIDE SEQUENCE [LARGE SCALE GENOMIC DNA]</scope>
    <source>
        <strain evidence="5 6">JCM 11433</strain>
    </source>
</reference>
<dbReference type="AlphaFoldDB" id="A0A6I3M998"/>
<dbReference type="PROSITE" id="PS50043">
    <property type="entry name" value="HTH_LUXR_2"/>
    <property type="match status" value="1"/>
</dbReference>
<dbReference type="GO" id="GO:0003677">
    <property type="term" value="F:DNA binding"/>
    <property type="evidence" value="ECO:0007669"/>
    <property type="project" value="UniProtKB-KW"/>
</dbReference>
<comment type="caution">
    <text evidence="5">The sequence shown here is derived from an EMBL/GenBank/DDBJ whole genome shotgun (WGS) entry which is preliminary data.</text>
</comment>
<dbReference type="FunFam" id="1.10.10.10:FF:000153">
    <property type="entry name" value="LuxR family transcriptional regulator"/>
    <property type="match status" value="1"/>
</dbReference>
<evidence type="ECO:0000259" key="4">
    <source>
        <dbReference type="PROSITE" id="PS50043"/>
    </source>
</evidence>
<evidence type="ECO:0000256" key="3">
    <source>
        <dbReference type="ARBA" id="ARBA00023163"/>
    </source>
</evidence>
<evidence type="ECO:0000256" key="1">
    <source>
        <dbReference type="ARBA" id="ARBA00023015"/>
    </source>
</evidence>
<keyword evidence="1" id="KW-0805">Transcription regulation</keyword>
<protein>
    <recommendedName>
        <fullName evidence="4">HTH luxR-type domain-containing protein</fullName>
    </recommendedName>
</protein>
<dbReference type="Pfam" id="PF00196">
    <property type="entry name" value="GerE"/>
    <property type="match status" value="1"/>
</dbReference>
<gene>
    <name evidence="5" type="ORF">GJ743_14355</name>
</gene>
<organism evidence="5 6">
    <name type="scientific">Agromyces bracchium</name>
    <dbReference type="NCBI Taxonomy" id="88376"/>
    <lineage>
        <taxon>Bacteria</taxon>
        <taxon>Bacillati</taxon>
        <taxon>Actinomycetota</taxon>
        <taxon>Actinomycetes</taxon>
        <taxon>Micrococcales</taxon>
        <taxon>Microbacteriaceae</taxon>
        <taxon>Agromyces</taxon>
    </lineage>
</organism>
<dbReference type="InterPro" id="IPR036388">
    <property type="entry name" value="WH-like_DNA-bd_sf"/>
</dbReference>
<dbReference type="SUPFAM" id="SSF46894">
    <property type="entry name" value="C-terminal effector domain of the bipartite response regulators"/>
    <property type="match status" value="1"/>
</dbReference>
<sequence length="147" mass="16292">MLALADGDATASVAALQAADAYFRRLGLRCEHARVLAWLAAAYERGGDVGQAEHLRAEAAGLFERLGARADLEVPRWTDRDDGPLTPREREVLERVARGASTRDIAQQLFISAKTVDRHLANIYRKLGVRSRTAAAAWWREERAAVR</sequence>
<keyword evidence="6" id="KW-1185">Reference proteome</keyword>
<dbReference type="EMBL" id="WMLB01000033">
    <property type="protein sequence ID" value="MTH69551.1"/>
    <property type="molecule type" value="Genomic_DNA"/>
</dbReference>
<dbReference type="PROSITE" id="PS00622">
    <property type="entry name" value="HTH_LUXR_1"/>
    <property type="match status" value="1"/>
</dbReference>
<dbReference type="GO" id="GO:0006355">
    <property type="term" value="P:regulation of DNA-templated transcription"/>
    <property type="evidence" value="ECO:0007669"/>
    <property type="project" value="InterPro"/>
</dbReference>
<evidence type="ECO:0000313" key="5">
    <source>
        <dbReference type="EMBL" id="MTH69551.1"/>
    </source>
</evidence>
<dbReference type="PRINTS" id="PR00038">
    <property type="entry name" value="HTHLUXR"/>
</dbReference>
<name>A0A6I3M998_9MICO</name>
<dbReference type="SMART" id="SM00421">
    <property type="entry name" value="HTH_LUXR"/>
    <property type="match status" value="1"/>
</dbReference>
<evidence type="ECO:0000313" key="6">
    <source>
        <dbReference type="Proteomes" id="UP000433071"/>
    </source>
</evidence>
<dbReference type="PANTHER" id="PTHR44688:SF16">
    <property type="entry name" value="DNA-BINDING TRANSCRIPTIONAL ACTIVATOR DEVR_DOSR"/>
    <property type="match status" value="1"/>
</dbReference>
<keyword evidence="2" id="KW-0238">DNA-binding</keyword>
<dbReference type="Gene3D" id="1.10.10.10">
    <property type="entry name" value="Winged helix-like DNA-binding domain superfamily/Winged helix DNA-binding domain"/>
    <property type="match status" value="1"/>
</dbReference>
<dbReference type="InterPro" id="IPR000792">
    <property type="entry name" value="Tscrpt_reg_LuxR_C"/>
</dbReference>
<dbReference type="CDD" id="cd06170">
    <property type="entry name" value="LuxR_C_like"/>
    <property type="match status" value="1"/>
</dbReference>
<dbReference type="PANTHER" id="PTHR44688">
    <property type="entry name" value="DNA-BINDING TRANSCRIPTIONAL ACTIVATOR DEVR_DOSR"/>
    <property type="match status" value="1"/>
</dbReference>
<evidence type="ECO:0000256" key="2">
    <source>
        <dbReference type="ARBA" id="ARBA00023125"/>
    </source>
</evidence>
<keyword evidence="3" id="KW-0804">Transcription</keyword>
<accession>A0A6I3M998</accession>
<proteinExistence type="predicted"/>